<dbReference type="OrthoDB" id="1883493at2759"/>
<dbReference type="HOGENOM" id="CLU_006843_0_0_1"/>
<dbReference type="InterPro" id="IPR001611">
    <property type="entry name" value="Leu-rich_rpt"/>
</dbReference>
<proteinExistence type="predicted"/>
<reference evidence="1" key="1">
    <citation type="journal article" date="2004" name="Nature">
        <title>Genome duplication in the teleost fish Tetraodon nigroviridis reveals the early vertebrate proto-karyotype.</title>
        <authorList>
            <person name="Jaillon O."/>
            <person name="Aury J.-M."/>
            <person name="Brunet F."/>
            <person name="Petit J.-L."/>
            <person name="Stange-Thomann N."/>
            <person name="Mauceli E."/>
            <person name="Bouneau L."/>
            <person name="Fischer C."/>
            <person name="Ozouf-Costaz C."/>
            <person name="Bernot A."/>
            <person name="Nicaud S."/>
            <person name="Jaffe D."/>
            <person name="Fisher S."/>
            <person name="Lutfalla G."/>
            <person name="Dossat C."/>
            <person name="Segurens B."/>
            <person name="Dasilva C."/>
            <person name="Salanoubat M."/>
            <person name="Levy M."/>
            <person name="Boudet N."/>
            <person name="Castellano S."/>
            <person name="Anthouard V."/>
            <person name="Jubin C."/>
            <person name="Castelli V."/>
            <person name="Katinka M."/>
            <person name="Vacherie B."/>
            <person name="Biemont C."/>
            <person name="Skalli Z."/>
            <person name="Cattolico L."/>
            <person name="Poulain J."/>
            <person name="De Berardinis V."/>
            <person name="Cruaud C."/>
            <person name="Duprat S."/>
            <person name="Brottier P."/>
            <person name="Coutanceau J.-P."/>
            <person name="Gouzy J."/>
            <person name="Parra G."/>
            <person name="Lardier G."/>
            <person name="Chapple C."/>
            <person name="McKernan K.J."/>
            <person name="McEwan P."/>
            <person name="Bosak S."/>
            <person name="Kellis M."/>
            <person name="Volff J.-N."/>
            <person name="Guigo R."/>
            <person name="Zody M.C."/>
            <person name="Mesirov J."/>
            <person name="Lindblad-Toh K."/>
            <person name="Birren B."/>
            <person name="Nusbaum C."/>
            <person name="Kahn D."/>
            <person name="Robinson-Rechavi M."/>
            <person name="Laudet V."/>
            <person name="Schachter V."/>
            <person name="Quetier F."/>
            <person name="Saurin W."/>
            <person name="Scarpelli C."/>
            <person name="Wincker P."/>
            <person name="Lander E.S."/>
            <person name="Weissenbach J."/>
            <person name="Roest Crollius H."/>
        </authorList>
    </citation>
    <scope>NUCLEOTIDE SEQUENCE [LARGE SCALE GENOMIC DNA]</scope>
</reference>
<protein>
    <submittedName>
        <fullName evidence="1">(spotted green pufferfish) hypothetical protein</fullName>
    </submittedName>
</protein>
<name>Q4TE80_TETNG</name>
<gene>
    <name evidence="1" type="ORF">GSTENG00002384001</name>
</gene>
<feature type="non-terminal residue" evidence="1">
    <location>
        <position position="47"/>
    </location>
</feature>
<dbReference type="AlphaFoldDB" id="Q4TE80"/>
<organism evidence="1">
    <name type="scientific">Tetraodon nigroviridis</name>
    <name type="common">Spotted green pufferfish</name>
    <name type="synonym">Chelonodon nigroviridis</name>
    <dbReference type="NCBI Taxonomy" id="99883"/>
    <lineage>
        <taxon>Eukaryota</taxon>
        <taxon>Metazoa</taxon>
        <taxon>Chordata</taxon>
        <taxon>Craniata</taxon>
        <taxon>Vertebrata</taxon>
        <taxon>Euteleostomi</taxon>
        <taxon>Actinopterygii</taxon>
        <taxon>Neopterygii</taxon>
        <taxon>Teleostei</taxon>
        <taxon>Neoteleostei</taxon>
        <taxon>Acanthomorphata</taxon>
        <taxon>Eupercaria</taxon>
        <taxon>Tetraodontiformes</taxon>
        <taxon>Tetradontoidea</taxon>
        <taxon>Tetraodontidae</taxon>
        <taxon>Tetraodon</taxon>
    </lineage>
</organism>
<dbReference type="Gene3D" id="3.80.10.10">
    <property type="entry name" value="Ribonuclease Inhibitor"/>
    <property type="match status" value="1"/>
</dbReference>
<dbReference type="InterPro" id="IPR032675">
    <property type="entry name" value="LRR_dom_sf"/>
</dbReference>
<dbReference type="SUPFAM" id="SSF52058">
    <property type="entry name" value="L domain-like"/>
    <property type="match status" value="1"/>
</dbReference>
<accession>Q4TE80</accession>
<reference evidence="1" key="2">
    <citation type="submission" date="2004-02" db="EMBL/GenBank/DDBJ databases">
        <authorList>
            <consortium name="Genoscope"/>
            <consortium name="Whitehead Institute Centre for Genome Research"/>
        </authorList>
    </citation>
    <scope>NUCLEOTIDE SEQUENCE</scope>
</reference>
<evidence type="ECO:0000313" key="1">
    <source>
        <dbReference type="EMBL" id="CAF88802.1"/>
    </source>
</evidence>
<comment type="caution">
    <text evidence="1">The sequence shown here is derived from an EMBL/GenBank/DDBJ whole genome shotgun (WGS) entry which is preliminary data.</text>
</comment>
<dbReference type="KEGG" id="tng:GSTEN00002384G001"/>
<dbReference type="Pfam" id="PF13855">
    <property type="entry name" value="LRR_8"/>
    <property type="match status" value="1"/>
</dbReference>
<sequence length="47" mass="5335">HLHNNRIKEIGDNCFAGLSNLETLDLNFNSLMVFPRAVQALPKLKEL</sequence>
<dbReference type="EMBL" id="CAAE01005582">
    <property type="protein sequence ID" value="CAF88802.1"/>
    <property type="molecule type" value="Genomic_DNA"/>
</dbReference>